<proteinExistence type="predicted"/>
<gene>
    <name evidence="1" type="ordered locus">RC1_1909</name>
</gene>
<reference evidence="1 2" key="1">
    <citation type="journal article" date="2010" name="BMC Genomics">
        <title>Metabolic flexibility revealed in the genome of the cyst-forming alpha-1 proteobacterium Rhodospirillum centenum.</title>
        <authorList>
            <person name="Lu Y.K."/>
            <person name="Marden J."/>
            <person name="Han M."/>
            <person name="Swingley W.D."/>
            <person name="Mastrian S.D."/>
            <person name="Chowdhury S.R."/>
            <person name="Hao J."/>
            <person name="Helmy T."/>
            <person name="Kim S."/>
            <person name="Kurdoglu A.A."/>
            <person name="Matthies H.J."/>
            <person name="Rollo D."/>
            <person name="Stothard P."/>
            <person name="Blankenship R.E."/>
            <person name="Bauer C.E."/>
            <person name="Touchman J.W."/>
        </authorList>
    </citation>
    <scope>NUCLEOTIDE SEQUENCE [LARGE SCALE GENOMIC DNA]</scope>
    <source>
        <strain evidence="2">ATCC 51521 / SW</strain>
    </source>
</reference>
<protein>
    <submittedName>
        <fullName evidence="1">Uncharacterized protein</fullName>
    </submittedName>
</protein>
<sequence>MRAVSHRLLRTVIETPVFSRRADALLTPAERDRLIETLSNHPERGVPVPGMNGIRKMRFAADGRGRSGGFRVLYFLRLRDDLVFALLIYGKNEQVNPTPEQQKKLCDLVERLTQDPPRNR</sequence>
<dbReference type="AlphaFoldDB" id="B6ITK4"/>
<keyword evidence="2" id="KW-1185">Reference proteome</keyword>
<name>B6ITK4_RHOCS</name>
<organism evidence="1 2">
    <name type="scientific">Rhodospirillum centenum (strain ATCC 51521 / SW)</name>
    <dbReference type="NCBI Taxonomy" id="414684"/>
    <lineage>
        <taxon>Bacteria</taxon>
        <taxon>Pseudomonadati</taxon>
        <taxon>Pseudomonadota</taxon>
        <taxon>Alphaproteobacteria</taxon>
        <taxon>Rhodospirillales</taxon>
        <taxon>Rhodospirillaceae</taxon>
        <taxon>Rhodospirillum</taxon>
    </lineage>
</organism>
<dbReference type="InterPro" id="IPR009387">
    <property type="entry name" value="HigB-2"/>
</dbReference>
<dbReference type="Proteomes" id="UP000001591">
    <property type="component" value="Chromosome"/>
</dbReference>
<evidence type="ECO:0000313" key="1">
    <source>
        <dbReference type="EMBL" id="ACI99305.1"/>
    </source>
</evidence>
<dbReference type="EMBL" id="CP000613">
    <property type="protein sequence ID" value="ACI99305.1"/>
    <property type="molecule type" value="Genomic_DNA"/>
</dbReference>
<dbReference type="HOGENOM" id="CLU_110687_1_0_5"/>
<dbReference type="eggNOG" id="COG4737">
    <property type="taxonomic scope" value="Bacteria"/>
</dbReference>
<dbReference type="KEGG" id="rce:RC1_1909"/>
<evidence type="ECO:0000313" key="2">
    <source>
        <dbReference type="Proteomes" id="UP000001591"/>
    </source>
</evidence>
<dbReference type="STRING" id="414684.RC1_1909"/>
<dbReference type="PIRSF" id="PIRSF039032">
    <property type="entry name" value="HigB-2"/>
    <property type="match status" value="1"/>
</dbReference>
<accession>B6ITK4</accession>